<evidence type="ECO:0000259" key="2">
    <source>
        <dbReference type="PROSITE" id="PS51085"/>
    </source>
</evidence>
<dbReference type="InterPro" id="IPR001041">
    <property type="entry name" value="2Fe-2S_ferredoxin-type"/>
</dbReference>
<dbReference type="Pfam" id="PF00111">
    <property type="entry name" value="Fer2"/>
    <property type="match status" value="1"/>
</dbReference>
<evidence type="ECO:0000256" key="1">
    <source>
        <dbReference type="SAM" id="MobiDB-lite"/>
    </source>
</evidence>
<evidence type="ECO:0000313" key="3">
    <source>
        <dbReference type="EMBL" id="MYD92062.1"/>
    </source>
</evidence>
<dbReference type="AlphaFoldDB" id="A0A6B1DZL3"/>
<comment type="caution">
    <text evidence="3">The sequence shown here is derived from an EMBL/GenBank/DDBJ whole genome shotgun (WGS) entry which is preliminary data.</text>
</comment>
<dbReference type="SUPFAM" id="SSF54292">
    <property type="entry name" value="2Fe-2S ferredoxin-like"/>
    <property type="match status" value="1"/>
</dbReference>
<dbReference type="InterPro" id="IPR012675">
    <property type="entry name" value="Beta-grasp_dom_sf"/>
</dbReference>
<reference evidence="3" key="1">
    <citation type="submission" date="2019-09" db="EMBL/GenBank/DDBJ databases">
        <title>Characterisation of the sponge microbiome using genome-centric metagenomics.</title>
        <authorList>
            <person name="Engelberts J.P."/>
            <person name="Robbins S.J."/>
            <person name="De Goeij J.M."/>
            <person name="Aranda M."/>
            <person name="Bell S.C."/>
            <person name="Webster N.S."/>
        </authorList>
    </citation>
    <scope>NUCLEOTIDE SEQUENCE</scope>
    <source>
        <strain evidence="3">SB0662_bin_9</strain>
    </source>
</reference>
<dbReference type="GO" id="GO:0051536">
    <property type="term" value="F:iron-sulfur cluster binding"/>
    <property type="evidence" value="ECO:0007669"/>
    <property type="project" value="InterPro"/>
</dbReference>
<accession>A0A6B1DZL3</accession>
<protein>
    <submittedName>
        <fullName evidence="3">(2Fe-2S)-binding protein</fullName>
    </submittedName>
</protein>
<dbReference type="EMBL" id="VXPY01000122">
    <property type="protein sequence ID" value="MYD92062.1"/>
    <property type="molecule type" value="Genomic_DNA"/>
</dbReference>
<feature type="compositionally biased region" description="Acidic residues" evidence="1">
    <location>
        <begin position="111"/>
        <end position="120"/>
    </location>
</feature>
<name>A0A6B1DZL3_9CHLR</name>
<dbReference type="CDD" id="cd00207">
    <property type="entry name" value="fer2"/>
    <property type="match status" value="1"/>
</dbReference>
<feature type="domain" description="2Fe-2S ferredoxin-type" evidence="2">
    <location>
        <begin position="2"/>
        <end position="95"/>
    </location>
</feature>
<proteinExistence type="predicted"/>
<dbReference type="PROSITE" id="PS51085">
    <property type="entry name" value="2FE2S_FER_2"/>
    <property type="match status" value="1"/>
</dbReference>
<feature type="region of interest" description="Disordered" evidence="1">
    <location>
        <begin position="95"/>
        <end position="120"/>
    </location>
</feature>
<sequence>MSTVNITVQGEGTFSVPEGKRLVLALVDECGIDQMHACGGNCMCTTCAVSFVEGEPTVTTAAEQAKLAERGLSGVRLSCQIQAADGMQVEILNRLEGSGRPDPGSRPNDDITPDPEWMDL</sequence>
<dbReference type="Gene3D" id="3.10.20.30">
    <property type="match status" value="1"/>
</dbReference>
<gene>
    <name evidence="3" type="ORF">F4Y08_17315</name>
</gene>
<dbReference type="InterPro" id="IPR036010">
    <property type="entry name" value="2Fe-2S_ferredoxin-like_sf"/>
</dbReference>
<organism evidence="3">
    <name type="scientific">Caldilineaceae bacterium SB0662_bin_9</name>
    <dbReference type="NCBI Taxonomy" id="2605258"/>
    <lineage>
        <taxon>Bacteria</taxon>
        <taxon>Bacillati</taxon>
        <taxon>Chloroflexota</taxon>
        <taxon>Caldilineae</taxon>
        <taxon>Caldilineales</taxon>
        <taxon>Caldilineaceae</taxon>
    </lineage>
</organism>